<keyword evidence="1" id="KW-0808">Transferase</keyword>
<dbReference type="EMBL" id="NWTC01000011">
    <property type="protein sequence ID" value="PDT46747.1"/>
    <property type="molecule type" value="Genomic_DNA"/>
</dbReference>
<keyword evidence="1" id="KW-0489">Methyltransferase</keyword>
<dbReference type="Gene3D" id="3.40.50.150">
    <property type="entry name" value="Vaccinia Virus protein VP39"/>
    <property type="match status" value="1"/>
</dbReference>
<proteinExistence type="predicted"/>
<dbReference type="AlphaFoldDB" id="A0A2A6LWN4"/>
<dbReference type="RefSeq" id="WP_097586985.1">
    <property type="nucleotide sequence ID" value="NZ_NWTC01000011.1"/>
</dbReference>
<dbReference type="Proteomes" id="UP000220353">
    <property type="component" value="Unassembled WGS sequence"/>
</dbReference>
<dbReference type="GO" id="GO:0008168">
    <property type="term" value="F:methyltransferase activity"/>
    <property type="evidence" value="ECO:0007669"/>
    <property type="project" value="UniProtKB-KW"/>
</dbReference>
<dbReference type="GO" id="GO:0032259">
    <property type="term" value="P:methylation"/>
    <property type="evidence" value="ECO:0007669"/>
    <property type="project" value="UniProtKB-KW"/>
</dbReference>
<comment type="caution">
    <text evidence="1">The sequence shown here is derived from an EMBL/GenBank/DDBJ whole genome shotgun (WGS) entry which is preliminary data.</text>
</comment>
<gene>
    <name evidence="1" type="ORF">CO661_15945</name>
</gene>
<organism evidence="1 2">
    <name type="scientific">Rhizobium fredii</name>
    <name type="common">Sinorhizobium fredii</name>
    <dbReference type="NCBI Taxonomy" id="380"/>
    <lineage>
        <taxon>Bacteria</taxon>
        <taxon>Pseudomonadati</taxon>
        <taxon>Pseudomonadota</taxon>
        <taxon>Alphaproteobacteria</taxon>
        <taxon>Hyphomicrobiales</taxon>
        <taxon>Rhizobiaceae</taxon>
        <taxon>Sinorhizobium/Ensifer group</taxon>
        <taxon>Sinorhizobium</taxon>
    </lineage>
</organism>
<evidence type="ECO:0000313" key="2">
    <source>
        <dbReference type="Proteomes" id="UP000220353"/>
    </source>
</evidence>
<accession>A0A2A6LWN4</accession>
<dbReference type="SUPFAM" id="SSF53335">
    <property type="entry name" value="S-adenosyl-L-methionine-dependent methyltransferases"/>
    <property type="match status" value="1"/>
</dbReference>
<name>A0A2A6LWN4_RHIFR</name>
<reference evidence="1 2" key="1">
    <citation type="submission" date="2017-09" db="EMBL/GenBank/DDBJ databases">
        <title>Comparative genomics of rhizobia isolated from Phaseolus vulgaris in China.</title>
        <authorList>
            <person name="Tong W."/>
        </authorList>
    </citation>
    <scope>NUCLEOTIDE SEQUENCE [LARGE SCALE GENOMIC DNA]</scope>
    <source>
        <strain evidence="1 2">PCH1</strain>
    </source>
</reference>
<evidence type="ECO:0000313" key="1">
    <source>
        <dbReference type="EMBL" id="PDT46747.1"/>
    </source>
</evidence>
<dbReference type="InterPro" id="IPR029063">
    <property type="entry name" value="SAM-dependent_MTases_sf"/>
</dbReference>
<protein>
    <submittedName>
        <fullName evidence="1">SAM-dependent methyltransferase</fullName>
    </submittedName>
</protein>
<sequence>MTHASHSPHSSDDWHENGYDLARGLAAYTGSSLVGGIARVIAKHPQANIANAFNHKQVQCKLWARDELLKNAGSAYGRIVVLGGWYGVLPAMLLEDSRFDIEAIDSFDIDPAVELVARTLNFGFGDRFRAVTADMYAIDYRSLKADLVVNTSCEHIADLRAWLRLVPTGTRVLLQSNDYFSEPSHINCVSSLDEFRAKAGLALVDFAGALPMKKYTRFMLIGSI</sequence>